<evidence type="ECO:0000313" key="6">
    <source>
        <dbReference type="EMBL" id="CAG7833769.1"/>
    </source>
</evidence>
<dbReference type="AlphaFoldDB" id="A0A8J2LID2"/>
<dbReference type="Proteomes" id="UP000708208">
    <property type="component" value="Unassembled WGS sequence"/>
</dbReference>
<evidence type="ECO:0000256" key="4">
    <source>
        <dbReference type="ARBA" id="ARBA00022989"/>
    </source>
</evidence>
<evidence type="ECO:0000313" key="7">
    <source>
        <dbReference type="Proteomes" id="UP000708208"/>
    </source>
</evidence>
<dbReference type="EMBL" id="CAJVCH010570011">
    <property type="protein sequence ID" value="CAG7833769.1"/>
    <property type="molecule type" value="Genomic_DNA"/>
</dbReference>
<keyword evidence="4" id="KW-1133">Transmembrane helix</keyword>
<evidence type="ECO:0000256" key="5">
    <source>
        <dbReference type="ARBA" id="ARBA00023136"/>
    </source>
</evidence>
<comment type="subcellular location">
    <subcellularLocation>
        <location evidence="1">Membrane</location>
    </subcellularLocation>
</comment>
<gene>
    <name evidence="6" type="ORF">AFUS01_LOCUS43349</name>
</gene>
<evidence type="ECO:0000256" key="3">
    <source>
        <dbReference type="ARBA" id="ARBA00022692"/>
    </source>
</evidence>
<proteinExistence type="inferred from homology"/>
<keyword evidence="5" id="KW-0472">Membrane</keyword>
<dbReference type="GO" id="GO:0016020">
    <property type="term" value="C:membrane"/>
    <property type="evidence" value="ECO:0007669"/>
    <property type="project" value="UniProtKB-SubCell"/>
</dbReference>
<accession>A0A8J2LID2</accession>
<name>A0A8J2LID2_9HEXA</name>
<sequence>LCVGGQANIYEWCEEFFDNFCYFEMGKSKSDVVIEASIHEALLENDECKIGLVIGAIAENSEFHVAHIAETLEDDKGVKEDASDDEQVEERKKFNFDTAQPNTLAFHAKQPNTLAFHAKQVIPMIPGGLTILGIYAVDSRDTIFTFNTEPRVKSMITAVVKGTQKTFSWYSGIVEDEKEMLFIHYNPKSKKFSGKIFEVGSLKSRPCDIVSRSLNWAKLECQFDTEGVMHVPKKDAGAPLKKNLQSLMKSFEESLNSAKFLINGHVPSTNVVYKEVAYDPEHENSVDELDLEEFSDDNEIRDETTLQRKLNSEGNPTSSSSVHILLEKEPGILRCETPVDTNESCNGNRSVVEDEFINHLHMQGKISVIAFVPEGSSTVCMADRLRNDIIRSMSSRIVMHCESLIDEESTTEPIHNTLLKTKTLSLLTKNHLSQVIHKFVDP</sequence>
<feature type="non-terminal residue" evidence="6">
    <location>
        <position position="1"/>
    </location>
</feature>
<keyword evidence="7" id="KW-1185">Reference proteome</keyword>
<dbReference type="Pfam" id="PF14778">
    <property type="entry name" value="ODR4-like"/>
    <property type="match status" value="1"/>
</dbReference>
<dbReference type="GO" id="GO:0008104">
    <property type="term" value="P:intracellular protein localization"/>
    <property type="evidence" value="ECO:0007669"/>
    <property type="project" value="TreeGrafter"/>
</dbReference>
<dbReference type="GO" id="GO:0012505">
    <property type="term" value="C:endomembrane system"/>
    <property type="evidence" value="ECO:0007669"/>
    <property type="project" value="TreeGrafter"/>
</dbReference>
<reference evidence="6" key="1">
    <citation type="submission" date="2021-06" db="EMBL/GenBank/DDBJ databases">
        <authorList>
            <person name="Hodson N. C."/>
            <person name="Mongue J. A."/>
            <person name="Jaron S. K."/>
        </authorList>
    </citation>
    <scope>NUCLEOTIDE SEQUENCE</scope>
</reference>
<dbReference type="PANTHER" id="PTHR33966">
    <property type="entry name" value="PROTEIN ODR-4 HOMOLOG"/>
    <property type="match status" value="1"/>
</dbReference>
<dbReference type="OrthoDB" id="21458at2759"/>
<evidence type="ECO:0000256" key="1">
    <source>
        <dbReference type="ARBA" id="ARBA00004370"/>
    </source>
</evidence>
<dbReference type="InterPro" id="IPR029454">
    <property type="entry name" value="ODR-4-like"/>
</dbReference>
<organism evidence="6 7">
    <name type="scientific">Allacma fusca</name>
    <dbReference type="NCBI Taxonomy" id="39272"/>
    <lineage>
        <taxon>Eukaryota</taxon>
        <taxon>Metazoa</taxon>
        <taxon>Ecdysozoa</taxon>
        <taxon>Arthropoda</taxon>
        <taxon>Hexapoda</taxon>
        <taxon>Collembola</taxon>
        <taxon>Symphypleona</taxon>
        <taxon>Sminthuridae</taxon>
        <taxon>Allacma</taxon>
    </lineage>
</organism>
<protein>
    <submittedName>
        <fullName evidence="6">Uncharacterized protein</fullName>
    </submittedName>
</protein>
<dbReference type="PANTHER" id="PTHR33966:SF1">
    <property type="entry name" value="PROTEIN ODR-4 HOMOLOG"/>
    <property type="match status" value="1"/>
</dbReference>
<keyword evidence="3" id="KW-0812">Transmembrane</keyword>
<comment type="caution">
    <text evidence="6">The sequence shown here is derived from an EMBL/GenBank/DDBJ whole genome shotgun (WGS) entry which is preliminary data.</text>
</comment>
<comment type="similarity">
    <text evidence="2">Belongs to the ODR-4 family.</text>
</comment>
<evidence type="ECO:0000256" key="2">
    <source>
        <dbReference type="ARBA" id="ARBA00010131"/>
    </source>
</evidence>